<reference evidence="1 2" key="1">
    <citation type="journal article" date="2004" name="Science">
        <title>Illuminating the evolutionary history of chlamydiae.</title>
        <authorList>
            <person name="Horn M."/>
            <person name="Collingro A."/>
            <person name="Schmitz-Esser S."/>
            <person name="Beier C.L."/>
            <person name="Purkhold U."/>
            <person name="Fartmann B."/>
            <person name="Brandt P."/>
            <person name="Nyakatura G.J."/>
            <person name="Droege M."/>
            <person name="Frishman D."/>
            <person name="Rattei T."/>
            <person name="Mewes H."/>
            <person name="Wagner M."/>
        </authorList>
    </citation>
    <scope>NUCLEOTIDE SEQUENCE [LARGE SCALE GENOMIC DNA]</scope>
    <source>
        <strain evidence="1 2">UWE25</strain>
    </source>
</reference>
<evidence type="ECO:0000313" key="2">
    <source>
        <dbReference type="Proteomes" id="UP000000529"/>
    </source>
</evidence>
<dbReference type="OrthoDB" id="21407at2"/>
<evidence type="ECO:0000313" key="1">
    <source>
        <dbReference type="EMBL" id="CAF23891.1"/>
    </source>
</evidence>
<keyword evidence="2" id="KW-1185">Reference proteome</keyword>
<protein>
    <submittedName>
        <fullName evidence="1">Uncharacterized protein</fullName>
    </submittedName>
</protein>
<dbReference type="RefSeq" id="WP_011175717.1">
    <property type="nucleotide sequence ID" value="NC_005861.2"/>
</dbReference>
<dbReference type="HOGENOM" id="CLU_540630_0_0_0"/>
<organism evidence="1 2">
    <name type="scientific">Protochlamydia amoebophila (strain UWE25)</name>
    <dbReference type="NCBI Taxonomy" id="264201"/>
    <lineage>
        <taxon>Bacteria</taxon>
        <taxon>Pseudomonadati</taxon>
        <taxon>Chlamydiota</taxon>
        <taxon>Chlamydiia</taxon>
        <taxon>Parachlamydiales</taxon>
        <taxon>Parachlamydiaceae</taxon>
        <taxon>Candidatus Protochlamydia</taxon>
    </lineage>
</organism>
<name>Q6MC08_PARUW</name>
<dbReference type="EMBL" id="BX908798">
    <property type="protein sequence ID" value="CAF23891.1"/>
    <property type="molecule type" value="Genomic_DNA"/>
</dbReference>
<dbReference type="Proteomes" id="UP000000529">
    <property type="component" value="Chromosome"/>
</dbReference>
<sequence length="498" mass="56842">MIDKLPLQSHYEARVEDLENPSELELAIHKYLSNQSICLKNLIDTCAWHETLMSAEKTVENWKYLLTLTLLNYCISNSGKELAAKVRLFEQKPWNQDSQYFRILVALNHALTKMSVPEVGISLLESGAALIDLQEYSSWQAFPYIPHHLEFGIYLSILVYLTKRDDLKKSLIRLGKWQLNTLDANYKPLTALFVREQNGDPEENLLLYYLFFHCLAAITEENEFISALEALSKQLKNRNYSKKIHPLWILIESFFKRLPEKTTFFTLPEHIYDPSTSLVGYRSSNGCTVCTLHGGRTGLGCIKLKDVEIVNFGPQYLPLSECLGFGIEGNHLSDHGLRKSIIELKKQGFSLKGCTRLVDQPSSSPFQIGLFRGIWLEVTQELVQDRLNLKTTFLGLDGWEGTAFSFFAKAEKCRIKGVKTLLPGTLDRYEGNAQQISLESKTASLNLNIPSFEGTVQVIPLAGKHDFWGANFLIAYILHSDQKNYHWQIEFSKENLMD</sequence>
<proteinExistence type="predicted"/>
<dbReference type="KEGG" id="pcu:PC_RS05625"/>
<accession>Q6MC08</accession>
<gene>
    <name evidence="1" type="ORF">PC_RS05625</name>
</gene>
<dbReference type="eggNOG" id="ENOG5033S20">
    <property type="taxonomic scope" value="Bacteria"/>
</dbReference>
<dbReference type="AlphaFoldDB" id="Q6MC08"/>